<feature type="compositionally biased region" description="Low complexity" evidence="1">
    <location>
        <begin position="1"/>
        <end position="21"/>
    </location>
</feature>
<dbReference type="Proteomes" id="UP001319080">
    <property type="component" value="Unassembled WGS sequence"/>
</dbReference>
<feature type="region of interest" description="Disordered" evidence="1">
    <location>
        <begin position="1"/>
        <end position="22"/>
    </location>
</feature>
<dbReference type="EMBL" id="JAHESE010000086">
    <property type="protein sequence ID" value="MBT1712480.1"/>
    <property type="molecule type" value="Genomic_DNA"/>
</dbReference>
<name>A0AAP2E4I7_9BACT</name>
<sequence length="323" mass="34183">SIAPWRRATATRTNTIRSTNRWPPYTSPVPDALDISFASGQSVELYAFACTLGTPGCQAKADGLHLQGELSLSGVPLLNNSKIKIRELLIGTDGTVRTVTADVGDGLNFSLAGWAAGIQALSINENGLKLTGDLTVRVPASTPSKIGFNNLTISKTALYGGDFSLPAAGLDIFGIVQMKPGSRPLSFGRIGNPSVHYIGGSGEFRLPKFLDKTLTVEFFQIQTDGNFQAVVPTNFNVPLLGVADISVRSIGFNTKGSIGIDVMGDFNLHAIPFFQASVGGVHFGPNGSVSIDELGVGFDLVGIARLNARARFIDQPERKGFEG</sequence>
<protein>
    <submittedName>
        <fullName evidence="2">Uncharacterized protein</fullName>
    </submittedName>
</protein>
<evidence type="ECO:0000313" key="3">
    <source>
        <dbReference type="Proteomes" id="UP001319080"/>
    </source>
</evidence>
<feature type="non-terminal residue" evidence="2">
    <location>
        <position position="323"/>
    </location>
</feature>
<dbReference type="AlphaFoldDB" id="A0AAP2E4I7"/>
<accession>A0AAP2E4I7</accession>
<feature type="non-terminal residue" evidence="2">
    <location>
        <position position="1"/>
    </location>
</feature>
<gene>
    <name evidence="2" type="ORF">KK062_29870</name>
</gene>
<comment type="caution">
    <text evidence="2">The sequence shown here is derived from an EMBL/GenBank/DDBJ whole genome shotgun (WGS) entry which is preliminary data.</text>
</comment>
<proteinExistence type="predicted"/>
<dbReference type="RefSeq" id="WP_254088041.1">
    <property type="nucleotide sequence ID" value="NZ_JAHESE010000086.1"/>
</dbReference>
<keyword evidence="3" id="KW-1185">Reference proteome</keyword>
<organism evidence="2 3">
    <name type="scientific">Dawidia cretensis</name>
    <dbReference type="NCBI Taxonomy" id="2782350"/>
    <lineage>
        <taxon>Bacteria</taxon>
        <taxon>Pseudomonadati</taxon>
        <taxon>Bacteroidota</taxon>
        <taxon>Cytophagia</taxon>
        <taxon>Cytophagales</taxon>
        <taxon>Chryseotaleaceae</taxon>
        <taxon>Dawidia</taxon>
    </lineage>
</organism>
<reference evidence="2 3" key="1">
    <citation type="submission" date="2021-05" db="EMBL/GenBank/DDBJ databases">
        <title>A Polyphasic approach of four new species of the genus Ohtaekwangia: Ohtaekwangia histidinii sp. nov., Ohtaekwangia cretensis sp. nov., Ohtaekwangia indiensis sp. nov., Ohtaekwangia reichenbachii sp. nov. from diverse environment.</title>
        <authorList>
            <person name="Octaviana S."/>
        </authorList>
    </citation>
    <scope>NUCLEOTIDE SEQUENCE [LARGE SCALE GENOMIC DNA]</scope>
    <source>
        <strain evidence="2 3">PWU5</strain>
    </source>
</reference>
<evidence type="ECO:0000256" key="1">
    <source>
        <dbReference type="SAM" id="MobiDB-lite"/>
    </source>
</evidence>
<evidence type="ECO:0000313" key="2">
    <source>
        <dbReference type="EMBL" id="MBT1712480.1"/>
    </source>
</evidence>